<dbReference type="Pfam" id="PF18735">
    <property type="entry name" value="HEPN_RiboL-PSP"/>
    <property type="match status" value="1"/>
</dbReference>
<dbReference type="EMBL" id="BJVC01000007">
    <property type="protein sequence ID" value="GEL03270.1"/>
    <property type="molecule type" value="Genomic_DNA"/>
</dbReference>
<dbReference type="AlphaFoldDB" id="A0A511BSK5"/>
<feature type="domain" description="RiboL-PSP-HEPN" evidence="1">
    <location>
        <begin position="34"/>
        <end position="196"/>
    </location>
</feature>
<dbReference type="InterPro" id="IPR041519">
    <property type="entry name" value="HEPN_RiboL-PSP"/>
</dbReference>
<sequence length="205" mass="22526">MQSMQSALEAFDNSLTRVRHMHGLHNTLTVTLTSAVDLSDILRAEIVMAVSALDYYIHEIARIGMLECWAGKRAITDAFKRFPLTLAAAQSLAHDASAATILDNEIRAKHGYASFQKPDKIADAVRLFSSISLWDDVGRHLGKSPQDVKASLGLIIDRRNKIAHEADVDPSFPDQLWPVSSSVVDRMINDIEAIGHAVHAACNLD</sequence>
<evidence type="ECO:0000313" key="2">
    <source>
        <dbReference type="EMBL" id="GEL03270.1"/>
    </source>
</evidence>
<dbReference type="RefSeq" id="WP_147094338.1">
    <property type="nucleotide sequence ID" value="NZ_BJVC01000007.1"/>
</dbReference>
<proteinExistence type="predicted"/>
<evidence type="ECO:0000259" key="1">
    <source>
        <dbReference type="Pfam" id="PF18735"/>
    </source>
</evidence>
<organism evidence="2 3">
    <name type="scientific">Swaminathania salitolerans</name>
    <dbReference type="NCBI Taxonomy" id="182838"/>
    <lineage>
        <taxon>Bacteria</taxon>
        <taxon>Pseudomonadati</taxon>
        <taxon>Pseudomonadota</taxon>
        <taxon>Alphaproteobacteria</taxon>
        <taxon>Acetobacterales</taxon>
        <taxon>Acetobacteraceae</taxon>
        <taxon>Swaminathania</taxon>
    </lineage>
</organism>
<accession>A0A511BSK5</accession>
<keyword evidence="3" id="KW-1185">Reference proteome</keyword>
<evidence type="ECO:0000313" key="3">
    <source>
        <dbReference type="Proteomes" id="UP000321405"/>
    </source>
</evidence>
<reference evidence="2 3" key="1">
    <citation type="submission" date="2019-07" db="EMBL/GenBank/DDBJ databases">
        <title>Whole genome shotgun sequence of Swaminathania salitolerans NBRC 104436.</title>
        <authorList>
            <person name="Hosoyama A."/>
            <person name="Uohara A."/>
            <person name="Ohji S."/>
            <person name="Ichikawa N."/>
        </authorList>
    </citation>
    <scope>NUCLEOTIDE SEQUENCE [LARGE SCALE GENOMIC DNA]</scope>
    <source>
        <strain evidence="2 3">NBRC 104436</strain>
    </source>
</reference>
<protein>
    <recommendedName>
        <fullName evidence="1">RiboL-PSP-HEPN domain-containing protein</fullName>
    </recommendedName>
</protein>
<dbReference type="Proteomes" id="UP000321405">
    <property type="component" value="Unassembled WGS sequence"/>
</dbReference>
<comment type="caution">
    <text evidence="2">The sequence shown here is derived from an EMBL/GenBank/DDBJ whole genome shotgun (WGS) entry which is preliminary data.</text>
</comment>
<dbReference type="OrthoDB" id="291940at2"/>
<name>A0A511BSK5_9PROT</name>
<gene>
    <name evidence="2" type="ORF">SSA02_24330</name>
</gene>